<dbReference type="GO" id="GO:0042732">
    <property type="term" value="P:D-xylose metabolic process"/>
    <property type="evidence" value="ECO:0007669"/>
    <property type="project" value="UniProtKB-KW"/>
</dbReference>
<evidence type="ECO:0000256" key="9">
    <source>
        <dbReference type="RuleBase" id="RU364073"/>
    </source>
</evidence>
<dbReference type="RefSeq" id="WP_091234076.1">
    <property type="nucleotide sequence ID" value="NZ_FMKA01000013.1"/>
</dbReference>
<dbReference type="PIRSF" id="PIRSF000538">
    <property type="entry name" value="GlpK"/>
    <property type="match status" value="1"/>
</dbReference>
<dbReference type="Proteomes" id="UP000199315">
    <property type="component" value="Unassembled WGS sequence"/>
</dbReference>
<feature type="domain" description="Carbohydrate kinase FGGY N-terminal" evidence="10">
    <location>
        <begin position="5"/>
        <end position="248"/>
    </location>
</feature>
<dbReference type="InterPro" id="IPR018483">
    <property type="entry name" value="Carb_kinase_FGGY_CS"/>
</dbReference>
<dbReference type="NCBIfam" id="TIGR01312">
    <property type="entry name" value="XylB"/>
    <property type="match status" value="1"/>
</dbReference>
<dbReference type="SUPFAM" id="SSF53067">
    <property type="entry name" value="Actin-like ATPase domain"/>
    <property type="match status" value="2"/>
</dbReference>
<evidence type="ECO:0000259" key="10">
    <source>
        <dbReference type="Pfam" id="PF00370"/>
    </source>
</evidence>
<dbReference type="InterPro" id="IPR006000">
    <property type="entry name" value="Xylulokinase"/>
</dbReference>
<dbReference type="EMBL" id="FMKA01000013">
    <property type="protein sequence ID" value="SCP97710.1"/>
    <property type="molecule type" value="Genomic_DNA"/>
</dbReference>
<keyword evidence="2 9" id="KW-0859">Xylose metabolism</keyword>
<dbReference type="OrthoDB" id="9805576at2"/>
<evidence type="ECO:0000256" key="8">
    <source>
        <dbReference type="RuleBase" id="RU003733"/>
    </source>
</evidence>
<protein>
    <recommendedName>
        <fullName evidence="9">Xylulose kinase</fullName>
        <shortName evidence="9">Xylulokinase</shortName>
        <ecNumber evidence="9">2.7.1.17</ecNumber>
    </recommendedName>
</protein>
<feature type="domain" description="Carbohydrate kinase FGGY C-terminal" evidence="11">
    <location>
        <begin position="286"/>
        <end position="442"/>
    </location>
</feature>
<evidence type="ECO:0000256" key="1">
    <source>
        <dbReference type="ARBA" id="ARBA00009156"/>
    </source>
</evidence>
<dbReference type="PANTHER" id="PTHR43095">
    <property type="entry name" value="SUGAR KINASE"/>
    <property type="match status" value="1"/>
</dbReference>
<dbReference type="PROSITE" id="PS00933">
    <property type="entry name" value="FGGY_KINASES_1"/>
    <property type="match status" value="1"/>
</dbReference>
<keyword evidence="5 8" id="KW-0418">Kinase</keyword>
<dbReference type="GO" id="GO:0004856">
    <property type="term" value="F:D-xylulokinase activity"/>
    <property type="evidence" value="ECO:0007669"/>
    <property type="project" value="UniProtKB-EC"/>
</dbReference>
<proteinExistence type="inferred from homology"/>
<dbReference type="GO" id="GO:0005997">
    <property type="term" value="P:xylulose metabolic process"/>
    <property type="evidence" value="ECO:0007669"/>
    <property type="project" value="InterPro"/>
</dbReference>
<comment type="similarity">
    <text evidence="1 8">Belongs to the FGGY kinase family.</text>
</comment>
<reference evidence="12 13" key="1">
    <citation type="submission" date="2016-09" db="EMBL/GenBank/DDBJ databases">
        <authorList>
            <person name="Capua I."/>
            <person name="De Benedictis P."/>
            <person name="Joannis T."/>
            <person name="Lombin L.H."/>
            <person name="Cattoli G."/>
        </authorList>
    </citation>
    <scope>NUCLEOTIDE SEQUENCE [LARGE SCALE GENOMIC DNA]</scope>
    <source>
        <strain evidence="12 13">GluBS11</strain>
    </source>
</reference>
<dbReference type="InterPro" id="IPR000577">
    <property type="entry name" value="Carb_kinase_FGGY"/>
</dbReference>
<keyword evidence="6 9" id="KW-0067">ATP-binding</keyword>
<comment type="catalytic activity">
    <reaction evidence="9">
        <text>D-xylulose + ATP = D-xylulose 5-phosphate + ADP + H(+)</text>
        <dbReference type="Rhea" id="RHEA:10964"/>
        <dbReference type="ChEBI" id="CHEBI:15378"/>
        <dbReference type="ChEBI" id="CHEBI:17140"/>
        <dbReference type="ChEBI" id="CHEBI:30616"/>
        <dbReference type="ChEBI" id="CHEBI:57737"/>
        <dbReference type="ChEBI" id="CHEBI:456216"/>
        <dbReference type="EC" id="2.7.1.17"/>
    </reaction>
</comment>
<keyword evidence="4 9" id="KW-0547">Nucleotide-binding</keyword>
<accession>A0A1D3TUG3</accession>
<dbReference type="Gene3D" id="3.30.420.40">
    <property type="match status" value="2"/>
</dbReference>
<dbReference type="InterPro" id="IPR043129">
    <property type="entry name" value="ATPase_NBD"/>
</dbReference>
<dbReference type="Pfam" id="PF00370">
    <property type="entry name" value="FGGY_N"/>
    <property type="match status" value="1"/>
</dbReference>
<evidence type="ECO:0000256" key="6">
    <source>
        <dbReference type="ARBA" id="ARBA00022840"/>
    </source>
</evidence>
<sequence>MEDLLLGIDIGTSACKIAIFNKKGDVIAQSNQSYQLYYPNPGWVEQDPDEWWDSICLGIKDCLAQSGADPVQIKGIGIDGQSWSSIPVDRDGNCLHNTPIWMDTRAKDIAERVTKEVGADRIFEVAGNAFLPSYTAPKILWFKEERPEIYEKTYKFLHSNSYIGMKLTGVMSSDKCQNYGIHFFNMKTCTYDMELAEEIGISIDKVPDIYDCHDIIGSVTKAAAEITGLAEGTPVVAGGLDAACGTLGAGVYKAQQTQIQGGQAGGMSICEDKPIAHPKLILSTHVIPDLWLLQGGTVGGGGVLRWFKQELGGGQSFDELTALAEAVEPGSDGVVFLPYMSGERCPIWNPDAKAVFYGLGFDKTKGHMLRAALEGVVFSVAHNLKVAEEAGANIKEMDIRAMGGAANSRLWMQMYADVTGCRISIPASDTATTLGAAILAGVGIGMYGSFEEAVEETVKITRVQEPVAENHKKYMESMELYLELSEKLKDTFSR</sequence>
<keyword evidence="3 8" id="KW-0808">Transferase</keyword>
<dbReference type="EC" id="2.7.1.17" evidence="9"/>
<name>A0A1D3TUG3_9FIRM</name>
<evidence type="ECO:0000256" key="5">
    <source>
        <dbReference type="ARBA" id="ARBA00022777"/>
    </source>
</evidence>
<dbReference type="InterPro" id="IPR018484">
    <property type="entry name" value="FGGY_N"/>
</dbReference>
<evidence type="ECO:0000256" key="4">
    <source>
        <dbReference type="ARBA" id="ARBA00022741"/>
    </source>
</evidence>
<dbReference type="InterPro" id="IPR018485">
    <property type="entry name" value="FGGY_C"/>
</dbReference>
<evidence type="ECO:0000313" key="13">
    <source>
        <dbReference type="Proteomes" id="UP000199315"/>
    </source>
</evidence>
<dbReference type="GO" id="GO:0005524">
    <property type="term" value="F:ATP binding"/>
    <property type="evidence" value="ECO:0007669"/>
    <property type="project" value="UniProtKB-KW"/>
</dbReference>
<dbReference type="PROSITE" id="PS00445">
    <property type="entry name" value="FGGY_KINASES_2"/>
    <property type="match status" value="1"/>
</dbReference>
<dbReference type="PANTHER" id="PTHR43095:SF5">
    <property type="entry name" value="XYLULOSE KINASE"/>
    <property type="match status" value="1"/>
</dbReference>
<dbReference type="CDD" id="cd07808">
    <property type="entry name" value="ASKHA_NBD_FGGY_EcXK-like"/>
    <property type="match status" value="1"/>
</dbReference>
<dbReference type="STRING" id="1619234.SAMN05421730_101321"/>
<dbReference type="Pfam" id="PF02782">
    <property type="entry name" value="FGGY_C"/>
    <property type="match status" value="1"/>
</dbReference>
<dbReference type="InterPro" id="IPR050406">
    <property type="entry name" value="FGGY_Carb_Kinase"/>
</dbReference>
<keyword evidence="7 9" id="KW-0119">Carbohydrate metabolism</keyword>
<evidence type="ECO:0000259" key="11">
    <source>
        <dbReference type="Pfam" id="PF02782"/>
    </source>
</evidence>
<gene>
    <name evidence="9" type="primary">xylB</name>
    <name evidence="12" type="ORF">SAMN05421730_101321</name>
</gene>
<dbReference type="AlphaFoldDB" id="A0A1D3TUG3"/>
<evidence type="ECO:0000256" key="3">
    <source>
        <dbReference type="ARBA" id="ARBA00022679"/>
    </source>
</evidence>
<evidence type="ECO:0000256" key="2">
    <source>
        <dbReference type="ARBA" id="ARBA00022629"/>
    </source>
</evidence>
<evidence type="ECO:0000256" key="7">
    <source>
        <dbReference type="ARBA" id="ARBA00023277"/>
    </source>
</evidence>
<keyword evidence="13" id="KW-1185">Reference proteome</keyword>
<evidence type="ECO:0000313" key="12">
    <source>
        <dbReference type="EMBL" id="SCP97710.1"/>
    </source>
</evidence>
<organism evidence="12 13">
    <name type="scientific">Anaerobium acetethylicum</name>
    <dbReference type="NCBI Taxonomy" id="1619234"/>
    <lineage>
        <taxon>Bacteria</taxon>
        <taxon>Bacillati</taxon>
        <taxon>Bacillota</taxon>
        <taxon>Clostridia</taxon>
        <taxon>Lachnospirales</taxon>
        <taxon>Lachnospiraceae</taxon>
        <taxon>Anaerobium</taxon>
    </lineage>
</organism>